<evidence type="ECO:0000313" key="1">
    <source>
        <dbReference type="EMBL" id="KRG60334.1"/>
    </source>
</evidence>
<protein>
    <recommendedName>
        <fullName evidence="3">Toxin CptA</fullName>
    </recommendedName>
</protein>
<dbReference type="RefSeq" id="WP_055769389.1">
    <property type="nucleotide sequence ID" value="NZ_LDJG01000003.1"/>
</dbReference>
<comment type="caution">
    <text evidence="1">The sequence shown here is derived from an EMBL/GenBank/DDBJ whole genome shotgun (WGS) entry which is preliminary data.</text>
</comment>
<dbReference type="Proteomes" id="UP000050902">
    <property type="component" value="Unassembled WGS sequence"/>
</dbReference>
<evidence type="ECO:0008006" key="3">
    <source>
        <dbReference type="Google" id="ProtNLM"/>
    </source>
</evidence>
<accession>A0ABR5NNS7</accession>
<sequence length="142" mass="15718">MRSRPPCWSTSAPFRCECRPSRWQASALLLLGLLAAVALLNCELEDTIAWPAALLVSCWGLRAARHGLGQPARQLLVPPAPAPASLDGMAVDALELLERGPLLVLRWRKGKRRGQLLFWPDTLPRARRRELRLAVRAGAVSR</sequence>
<dbReference type="EMBL" id="LDJG01000003">
    <property type="protein sequence ID" value="KRG60334.1"/>
    <property type="molecule type" value="Genomic_DNA"/>
</dbReference>
<evidence type="ECO:0000313" key="2">
    <source>
        <dbReference type="Proteomes" id="UP000050902"/>
    </source>
</evidence>
<keyword evidence="2" id="KW-1185">Reference proteome</keyword>
<gene>
    <name evidence="1" type="ORF">ABB22_02980</name>
</gene>
<reference evidence="1 2" key="1">
    <citation type="submission" date="2015-05" db="EMBL/GenBank/DDBJ databases">
        <title>Genome sequencing and analysis of members of genus Stenotrophomonas.</title>
        <authorList>
            <person name="Patil P.P."/>
            <person name="Midha S."/>
            <person name="Patil P.B."/>
        </authorList>
    </citation>
    <scope>NUCLEOTIDE SEQUENCE [LARGE SCALE GENOMIC DNA]</scope>
    <source>
        <strain evidence="1 2">DSM 12575</strain>
    </source>
</reference>
<proteinExistence type="predicted"/>
<name>A0ABR5NNS7_9GAMM</name>
<organism evidence="1 2">
    <name type="scientific">Stenotrophomonas nitritireducens</name>
    <dbReference type="NCBI Taxonomy" id="83617"/>
    <lineage>
        <taxon>Bacteria</taxon>
        <taxon>Pseudomonadati</taxon>
        <taxon>Pseudomonadota</taxon>
        <taxon>Gammaproteobacteria</taxon>
        <taxon>Lysobacterales</taxon>
        <taxon>Lysobacteraceae</taxon>
        <taxon>Stenotrophomonas</taxon>
    </lineage>
</organism>